<dbReference type="InterPro" id="IPR029058">
    <property type="entry name" value="AB_hydrolase_fold"/>
</dbReference>
<dbReference type="InterPro" id="IPR000073">
    <property type="entry name" value="AB_hydrolase_1"/>
</dbReference>
<dbReference type="SUPFAM" id="SSF53474">
    <property type="entry name" value="alpha/beta-Hydrolases"/>
    <property type="match status" value="1"/>
</dbReference>
<dbReference type="PANTHER" id="PTHR43798:SF33">
    <property type="entry name" value="HYDROLASE, PUTATIVE (AFU_ORTHOLOGUE AFUA_2G14860)-RELATED"/>
    <property type="match status" value="1"/>
</dbReference>
<dbReference type="Gene3D" id="3.40.50.1820">
    <property type="entry name" value="alpha/beta hydrolase"/>
    <property type="match status" value="1"/>
</dbReference>
<organism evidence="2 3">
    <name type="scientific">Afifella marina DSM 2698</name>
    <dbReference type="NCBI Taxonomy" id="1120955"/>
    <lineage>
        <taxon>Bacteria</taxon>
        <taxon>Pseudomonadati</taxon>
        <taxon>Pseudomonadota</taxon>
        <taxon>Alphaproteobacteria</taxon>
        <taxon>Hyphomicrobiales</taxon>
        <taxon>Afifellaceae</taxon>
        <taxon>Afifella</taxon>
    </lineage>
</organism>
<dbReference type="AlphaFoldDB" id="A0A1G5P0W2"/>
<feature type="domain" description="AB hydrolase-1" evidence="1">
    <location>
        <begin position="41"/>
        <end position="282"/>
    </location>
</feature>
<dbReference type="RefSeq" id="WP_092815020.1">
    <property type="nucleotide sequence ID" value="NZ_FMVW01000008.1"/>
</dbReference>
<protein>
    <submittedName>
        <fullName evidence="2">Magnesium chelatase accessory protein</fullName>
    </submittedName>
</protein>
<dbReference type="PANTHER" id="PTHR43798">
    <property type="entry name" value="MONOACYLGLYCEROL LIPASE"/>
    <property type="match status" value="1"/>
</dbReference>
<dbReference type="STRING" id="1120955.SAMN03080610_03003"/>
<evidence type="ECO:0000313" key="3">
    <source>
        <dbReference type="Proteomes" id="UP000199347"/>
    </source>
</evidence>
<dbReference type="GO" id="GO:0047372">
    <property type="term" value="F:monoacylglycerol lipase activity"/>
    <property type="evidence" value="ECO:0007669"/>
    <property type="project" value="TreeGrafter"/>
</dbReference>
<name>A0A1G5P0W2_AFIMA</name>
<dbReference type="Pfam" id="PF12697">
    <property type="entry name" value="Abhydrolase_6"/>
    <property type="match status" value="1"/>
</dbReference>
<evidence type="ECO:0000313" key="2">
    <source>
        <dbReference type="EMBL" id="SCZ43184.1"/>
    </source>
</evidence>
<dbReference type="GO" id="GO:0016020">
    <property type="term" value="C:membrane"/>
    <property type="evidence" value="ECO:0007669"/>
    <property type="project" value="TreeGrafter"/>
</dbReference>
<gene>
    <name evidence="2" type="ORF">SAMN03080610_03003</name>
</gene>
<reference evidence="2 3" key="1">
    <citation type="submission" date="2016-10" db="EMBL/GenBank/DDBJ databases">
        <authorList>
            <person name="de Groot N.N."/>
        </authorList>
    </citation>
    <scope>NUCLEOTIDE SEQUENCE [LARGE SCALE GENOMIC DNA]</scope>
    <source>
        <strain evidence="2 3">DSM 2698</strain>
    </source>
</reference>
<sequence length="297" mass="32403">MTRKLDWEKEGRNWPNRAASRFVEAAGLRWHVQQMGEGPSLVLLHGTGATTHSWGSILPLLAERFSVTAMDLPGHGFTSTPAAHRLSMPGMAEAVAGLLDALAVRPTIVAGHSAGAAILMRMDLDGHLDSDLLISLNGAILPLSGMAGQFFSPVAKILARTSLSARFFSWSADRDENAVKRLIDGTGSKLSQQDIDWYEMLARNTGHVWAAINMMANWELGPLERDLPKLKPPLVLVTGGEDGSIDPSTAFRVKDILPSARVEYLRGLGHLAHEEAPRQMADLIFRLVQEETRVFDA</sequence>
<dbReference type="GO" id="GO:0046464">
    <property type="term" value="P:acylglycerol catabolic process"/>
    <property type="evidence" value="ECO:0007669"/>
    <property type="project" value="TreeGrafter"/>
</dbReference>
<keyword evidence="3" id="KW-1185">Reference proteome</keyword>
<dbReference type="OrthoDB" id="9799612at2"/>
<dbReference type="InterPro" id="IPR050266">
    <property type="entry name" value="AB_hydrolase_sf"/>
</dbReference>
<dbReference type="Proteomes" id="UP000199347">
    <property type="component" value="Unassembled WGS sequence"/>
</dbReference>
<evidence type="ECO:0000259" key="1">
    <source>
        <dbReference type="Pfam" id="PF12697"/>
    </source>
</evidence>
<accession>A0A1G5P0W2</accession>
<dbReference type="EMBL" id="FMVW01000008">
    <property type="protein sequence ID" value="SCZ43184.1"/>
    <property type="molecule type" value="Genomic_DNA"/>
</dbReference>
<dbReference type="InterPro" id="IPR017497">
    <property type="entry name" value="BchO"/>
</dbReference>
<proteinExistence type="predicted"/>
<dbReference type="NCBIfam" id="TIGR03056">
    <property type="entry name" value="bchO_mg_che_rel"/>
    <property type="match status" value="1"/>
</dbReference>